<evidence type="ECO:0008006" key="4">
    <source>
        <dbReference type="Google" id="ProtNLM"/>
    </source>
</evidence>
<proteinExistence type="predicted"/>
<evidence type="ECO:0000313" key="2">
    <source>
        <dbReference type="EMBL" id="MFH7599281.1"/>
    </source>
</evidence>
<feature type="transmembrane region" description="Helical" evidence="1">
    <location>
        <begin position="25"/>
        <end position="46"/>
    </location>
</feature>
<feature type="transmembrane region" description="Helical" evidence="1">
    <location>
        <begin position="66"/>
        <end position="84"/>
    </location>
</feature>
<organism evidence="2 3">
    <name type="scientific">Streptomyces racemochromogenes</name>
    <dbReference type="NCBI Taxonomy" id="67353"/>
    <lineage>
        <taxon>Bacteria</taxon>
        <taxon>Bacillati</taxon>
        <taxon>Actinomycetota</taxon>
        <taxon>Actinomycetes</taxon>
        <taxon>Kitasatosporales</taxon>
        <taxon>Streptomycetaceae</taxon>
        <taxon>Streptomyces</taxon>
    </lineage>
</organism>
<dbReference type="EMBL" id="JBBDHD010000117">
    <property type="protein sequence ID" value="MFH7599281.1"/>
    <property type="molecule type" value="Genomic_DNA"/>
</dbReference>
<dbReference type="Proteomes" id="UP001610631">
    <property type="component" value="Unassembled WGS sequence"/>
</dbReference>
<keyword evidence="1" id="KW-0812">Transmembrane</keyword>
<gene>
    <name evidence="2" type="ORF">WDV06_29910</name>
</gene>
<comment type="caution">
    <text evidence="2">The sequence shown here is derived from an EMBL/GenBank/DDBJ whole genome shotgun (WGS) entry which is preliminary data.</text>
</comment>
<name>A0ABW7PMM7_9ACTN</name>
<accession>A0ABW7PMM7</accession>
<keyword evidence="1" id="KW-1133">Transmembrane helix</keyword>
<dbReference type="RefSeq" id="WP_395512930.1">
    <property type="nucleotide sequence ID" value="NZ_JBBDHD010000117.1"/>
</dbReference>
<protein>
    <recommendedName>
        <fullName evidence="4">Transmembrane protein</fullName>
    </recommendedName>
</protein>
<keyword evidence="3" id="KW-1185">Reference proteome</keyword>
<evidence type="ECO:0000256" key="1">
    <source>
        <dbReference type="SAM" id="Phobius"/>
    </source>
</evidence>
<sequence length="87" mass="9107">MNTIHPAVAATACTAPSLASLALSFLPWALLVILAGVIMGGVIGWISHRAGDTPWEALRQGLMASVSWVGPLLAVLLFVINLVSQCR</sequence>
<reference evidence="2 3" key="1">
    <citation type="submission" date="2024-03" db="EMBL/GenBank/DDBJ databases">
        <title>Whole genome sequencing of Streptomyces racemochromogenes, to identify antimicrobial biosynthetic gene clusters.</title>
        <authorList>
            <person name="Suryawanshi P."/>
            <person name="Krishnaraj P.U."/>
            <person name="Arun Y.P."/>
            <person name="Suryawanshi M.P."/>
            <person name="Rakshit O."/>
        </authorList>
    </citation>
    <scope>NUCLEOTIDE SEQUENCE [LARGE SCALE GENOMIC DNA]</scope>
    <source>
        <strain evidence="2 3">AUDT626</strain>
    </source>
</reference>
<keyword evidence="1" id="KW-0472">Membrane</keyword>
<evidence type="ECO:0000313" key="3">
    <source>
        <dbReference type="Proteomes" id="UP001610631"/>
    </source>
</evidence>